<gene>
    <name evidence="11" type="ORF">A2750_04365</name>
</gene>
<keyword evidence="8" id="KW-0067">ATP-binding</keyword>
<dbReference type="GO" id="GO:0002949">
    <property type="term" value="P:tRNA threonylcarbamoyladenosine modification"/>
    <property type="evidence" value="ECO:0007669"/>
    <property type="project" value="InterPro"/>
</dbReference>
<comment type="subcellular location">
    <subcellularLocation>
        <location evidence="1">Cytoplasm</location>
    </subcellularLocation>
</comment>
<keyword evidence="7" id="KW-0547">Nucleotide-binding</keyword>
<dbReference type="SUPFAM" id="SSF52540">
    <property type="entry name" value="P-loop containing nucleoside triphosphate hydrolases"/>
    <property type="match status" value="1"/>
</dbReference>
<name>A0A1F8F3A0_9BACT</name>
<reference evidence="11 12" key="1">
    <citation type="journal article" date="2016" name="Nat. Commun.">
        <title>Thousands of microbial genomes shed light on interconnected biogeochemical processes in an aquifer system.</title>
        <authorList>
            <person name="Anantharaman K."/>
            <person name="Brown C.T."/>
            <person name="Hug L.A."/>
            <person name="Sharon I."/>
            <person name="Castelle C.J."/>
            <person name="Probst A.J."/>
            <person name="Thomas B.C."/>
            <person name="Singh A."/>
            <person name="Wilkins M.J."/>
            <person name="Karaoz U."/>
            <person name="Brodie E.L."/>
            <person name="Williams K.H."/>
            <person name="Hubbard S.S."/>
            <person name="Banfield J.F."/>
        </authorList>
    </citation>
    <scope>NUCLEOTIDE SEQUENCE [LARGE SCALE GENOMIC DNA]</scope>
</reference>
<dbReference type="GO" id="GO:0046872">
    <property type="term" value="F:metal ion binding"/>
    <property type="evidence" value="ECO:0007669"/>
    <property type="project" value="UniProtKB-KW"/>
</dbReference>
<evidence type="ECO:0000256" key="8">
    <source>
        <dbReference type="ARBA" id="ARBA00022840"/>
    </source>
</evidence>
<keyword evidence="4" id="KW-0963">Cytoplasm</keyword>
<evidence type="ECO:0000256" key="7">
    <source>
        <dbReference type="ARBA" id="ARBA00022741"/>
    </source>
</evidence>
<dbReference type="AlphaFoldDB" id="A0A1F8F3A0"/>
<evidence type="ECO:0000256" key="9">
    <source>
        <dbReference type="ARBA" id="ARBA00022842"/>
    </source>
</evidence>
<evidence type="ECO:0000256" key="6">
    <source>
        <dbReference type="ARBA" id="ARBA00022723"/>
    </source>
</evidence>
<evidence type="ECO:0000256" key="3">
    <source>
        <dbReference type="ARBA" id="ARBA00019010"/>
    </source>
</evidence>
<dbReference type="EMBL" id="MGJL01000022">
    <property type="protein sequence ID" value="OGN07614.1"/>
    <property type="molecule type" value="Genomic_DNA"/>
</dbReference>
<organism evidence="11 12">
    <name type="scientific">Candidatus Yanofskybacteria bacterium RIFCSPHIGHO2_01_FULL_45_42</name>
    <dbReference type="NCBI Taxonomy" id="1802671"/>
    <lineage>
        <taxon>Bacteria</taxon>
        <taxon>Candidatus Yanofskyibacteriota</taxon>
    </lineage>
</organism>
<evidence type="ECO:0000256" key="4">
    <source>
        <dbReference type="ARBA" id="ARBA00022490"/>
    </source>
</evidence>
<evidence type="ECO:0000256" key="2">
    <source>
        <dbReference type="ARBA" id="ARBA00007599"/>
    </source>
</evidence>
<accession>A0A1F8F3A0</accession>
<proteinExistence type="inferred from homology"/>
<comment type="similarity">
    <text evidence="2">Belongs to the TsaE family.</text>
</comment>
<protein>
    <recommendedName>
        <fullName evidence="3">tRNA threonylcarbamoyladenosine biosynthesis protein TsaE</fullName>
    </recommendedName>
    <alternativeName>
        <fullName evidence="10">t(6)A37 threonylcarbamoyladenosine biosynthesis protein TsaE</fullName>
    </alternativeName>
</protein>
<dbReference type="PANTHER" id="PTHR33540">
    <property type="entry name" value="TRNA THREONYLCARBAMOYLADENOSINE BIOSYNTHESIS PROTEIN TSAE"/>
    <property type="match status" value="1"/>
</dbReference>
<dbReference type="InterPro" id="IPR003442">
    <property type="entry name" value="T6A_TsaE"/>
</dbReference>
<evidence type="ECO:0000256" key="10">
    <source>
        <dbReference type="ARBA" id="ARBA00032441"/>
    </source>
</evidence>
<dbReference type="GO" id="GO:0016740">
    <property type="term" value="F:transferase activity"/>
    <property type="evidence" value="ECO:0007669"/>
    <property type="project" value="UniProtKB-KW"/>
</dbReference>
<keyword evidence="5" id="KW-0819">tRNA processing</keyword>
<dbReference type="PANTHER" id="PTHR33540:SF2">
    <property type="entry name" value="TRNA THREONYLCARBAMOYLADENOSINE BIOSYNTHESIS PROTEIN TSAE"/>
    <property type="match status" value="1"/>
</dbReference>
<dbReference type="GO" id="GO:0005524">
    <property type="term" value="F:ATP binding"/>
    <property type="evidence" value="ECO:0007669"/>
    <property type="project" value="UniProtKB-KW"/>
</dbReference>
<sequence>MVYYSKNEKETQKIAGDLATKIIKSPTSPSQTLLQRASVITLEGELGAGKTTFVKGFAKALGVKVKIKSPTFVLMKYYPITYSALYIKKTIRNSQSVIRKLYHLDCYRVRDHRDLATLDLRSLFMSPDSIVLIEWPERVSKILPKKLIRVHIDHLSKNEREIQIFMK</sequence>
<dbReference type="Gene3D" id="3.40.50.300">
    <property type="entry name" value="P-loop containing nucleotide triphosphate hydrolases"/>
    <property type="match status" value="1"/>
</dbReference>
<dbReference type="Proteomes" id="UP000178023">
    <property type="component" value="Unassembled WGS sequence"/>
</dbReference>
<evidence type="ECO:0000256" key="1">
    <source>
        <dbReference type="ARBA" id="ARBA00004496"/>
    </source>
</evidence>
<evidence type="ECO:0000256" key="5">
    <source>
        <dbReference type="ARBA" id="ARBA00022694"/>
    </source>
</evidence>
<evidence type="ECO:0000313" key="11">
    <source>
        <dbReference type="EMBL" id="OGN07614.1"/>
    </source>
</evidence>
<comment type="caution">
    <text evidence="11">The sequence shown here is derived from an EMBL/GenBank/DDBJ whole genome shotgun (WGS) entry which is preliminary data.</text>
</comment>
<evidence type="ECO:0000313" key="12">
    <source>
        <dbReference type="Proteomes" id="UP000178023"/>
    </source>
</evidence>
<keyword evidence="6" id="KW-0479">Metal-binding</keyword>
<dbReference type="NCBIfam" id="TIGR00150">
    <property type="entry name" value="T6A_YjeE"/>
    <property type="match status" value="1"/>
</dbReference>
<keyword evidence="11" id="KW-0808">Transferase</keyword>
<dbReference type="InterPro" id="IPR027417">
    <property type="entry name" value="P-loop_NTPase"/>
</dbReference>
<dbReference type="Pfam" id="PF02367">
    <property type="entry name" value="TsaE"/>
    <property type="match status" value="1"/>
</dbReference>
<dbReference type="GO" id="GO:0005737">
    <property type="term" value="C:cytoplasm"/>
    <property type="evidence" value="ECO:0007669"/>
    <property type="project" value="UniProtKB-SubCell"/>
</dbReference>
<keyword evidence="9" id="KW-0460">Magnesium</keyword>